<dbReference type="PROSITE" id="PS51625">
    <property type="entry name" value="SAM_MT_TRMB"/>
    <property type="match status" value="1"/>
</dbReference>
<evidence type="ECO:0000256" key="6">
    <source>
        <dbReference type="ARBA" id="ARBA00022694"/>
    </source>
</evidence>
<comment type="pathway">
    <text evidence="7">tRNA modification; N(7)-methylguanine-tRNA biosynthesis.</text>
</comment>
<accession>A0A3D8IU73</accession>
<keyword evidence="9" id="KW-1185">Reference proteome</keyword>
<dbReference type="PANTHER" id="PTHR23417">
    <property type="entry name" value="3-DEOXY-D-MANNO-OCTULOSONIC-ACID TRANSFERASE/TRNA GUANINE-N 7 - -METHYLTRANSFERASE"/>
    <property type="match status" value="1"/>
</dbReference>
<keyword evidence="4 7" id="KW-0808">Transferase</keyword>
<dbReference type="Gene3D" id="3.40.50.150">
    <property type="entry name" value="Vaccinia Virus protein VP39"/>
    <property type="match status" value="1"/>
</dbReference>
<gene>
    <name evidence="7" type="primary">trmB</name>
    <name evidence="8" type="ORF">CQA62_05475</name>
</gene>
<keyword evidence="3 7" id="KW-0489">Methyltransferase</keyword>
<feature type="binding site" evidence="7">
    <location>
        <position position="234"/>
    </location>
    <ligand>
        <name>substrate</name>
    </ligand>
</feature>
<dbReference type="RefSeq" id="WP_104723412.1">
    <property type="nucleotide sequence ID" value="NZ_FZNE01000001.1"/>
</dbReference>
<evidence type="ECO:0000256" key="5">
    <source>
        <dbReference type="ARBA" id="ARBA00022691"/>
    </source>
</evidence>
<evidence type="ECO:0000256" key="3">
    <source>
        <dbReference type="ARBA" id="ARBA00022603"/>
    </source>
</evidence>
<reference evidence="8 9" key="1">
    <citation type="submission" date="2018-04" db="EMBL/GenBank/DDBJ databases">
        <title>Novel Campyloabacter and Helicobacter Species and Strains.</title>
        <authorList>
            <person name="Mannion A.J."/>
            <person name="Shen Z."/>
            <person name="Fox J.G."/>
        </authorList>
    </citation>
    <scope>NUCLEOTIDE SEQUENCE [LARGE SCALE GENOMIC DNA]</scope>
    <source>
        <strain evidence="8 9">ATCC 700242</strain>
    </source>
</reference>
<feature type="binding site" evidence="7">
    <location>
        <position position="151"/>
    </location>
    <ligand>
        <name>S-adenosyl-L-methionine</name>
        <dbReference type="ChEBI" id="CHEBI:59789"/>
    </ligand>
</feature>
<dbReference type="InterPro" id="IPR055361">
    <property type="entry name" value="tRNA_methyltr_TrmB_bact"/>
</dbReference>
<feature type="binding site" evidence="7">
    <location>
        <position position="204"/>
    </location>
    <ligand>
        <name>substrate</name>
    </ligand>
</feature>
<dbReference type="GO" id="GO:0008176">
    <property type="term" value="F:tRNA (guanine(46)-N7)-methyltransferase activity"/>
    <property type="evidence" value="ECO:0007669"/>
    <property type="project" value="UniProtKB-UniRule"/>
</dbReference>
<keyword evidence="5 7" id="KW-0949">S-adenosyl-L-methionine</keyword>
<comment type="catalytic activity">
    <reaction evidence="1 7">
        <text>guanosine(46) in tRNA + S-adenosyl-L-methionine = N(7)-methylguanosine(46) in tRNA + S-adenosyl-L-homocysteine</text>
        <dbReference type="Rhea" id="RHEA:42708"/>
        <dbReference type="Rhea" id="RHEA-COMP:10188"/>
        <dbReference type="Rhea" id="RHEA-COMP:10189"/>
        <dbReference type="ChEBI" id="CHEBI:57856"/>
        <dbReference type="ChEBI" id="CHEBI:59789"/>
        <dbReference type="ChEBI" id="CHEBI:74269"/>
        <dbReference type="ChEBI" id="CHEBI:74480"/>
        <dbReference type="EC" id="2.1.1.33"/>
    </reaction>
</comment>
<keyword evidence="6 7" id="KW-0819">tRNA processing</keyword>
<dbReference type="UniPathway" id="UPA00989"/>
<dbReference type="GO" id="GO:0043527">
    <property type="term" value="C:tRNA methyltransferase complex"/>
    <property type="evidence" value="ECO:0007669"/>
    <property type="project" value="TreeGrafter"/>
</dbReference>
<dbReference type="InterPro" id="IPR003358">
    <property type="entry name" value="tRNA_(Gua-N-7)_MeTrfase_Trmb"/>
</dbReference>
<dbReference type="HAMAP" id="MF_01057">
    <property type="entry name" value="tRNA_methyltr_TrmB"/>
    <property type="match status" value="1"/>
</dbReference>
<dbReference type="Pfam" id="PF02390">
    <property type="entry name" value="Methyltransf_4"/>
    <property type="match status" value="1"/>
</dbReference>
<protein>
    <recommendedName>
        <fullName evidence="7">tRNA (guanine-N(7)-)-methyltransferase</fullName>
        <ecNumber evidence="7">2.1.1.33</ecNumber>
    </recommendedName>
    <alternativeName>
        <fullName evidence="7">tRNA (guanine(46)-N(7))-methyltransferase</fullName>
    </alternativeName>
    <alternativeName>
        <fullName evidence="7">tRNA(m7G46)-methyltransferase</fullName>
    </alternativeName>
</protein>
<dbReference type="AlphaFoldDB" id="A0A3D8IU73"/>
<dbReference type="OrthoDB" id="9802090at2"/>
<comment type="caution">
    <text evidence="8">The sequence shown here is derived from an EMBL/GenBank/DDBJ whole genome shotgun (WGS) entry which is preliminary data.</text>
</comment>
<dbReference type="EMBL" id="NXLU01000006">
    <property type="protein sequence ID" value="RDU68837.1"/>
    <property type="molecule type" value="Genomic_DNA"/>
</dbReference>
<evidence type="ECO:0000256" key="4">
    <source>
        <dbReference type="ARBA" id="ARBA00022679"/>
    </source>
</evidence>
<name>A0A3D8IU73_9HELI</name>
<comment type="similarity">
    <text evidence="7">Belongs to the class I-like SAM-binding methyltransferase superfamily. TrmB family.</text>
</comment>
<feature type="binding site" evidence="7">
    <location>
        <position position="178"/>
    </location>
    <ligand>
        <name>S-adenosyl-L-methionine</name>
        <dbReference type="ChEBI" id="CHEBI:59789"/>
    </ligand>
</feature>
<comment type="caution">
    <text evidence="7">Lacks conserved residue(s) required for the propagation of feature annotation.</text>
</comment>
<sequence length="389" mass="45933">MPHALASQVYLPPFPFENEGYEFKYFVEKLNDPSHSLIFTRFGKYEFFIQKRFRHKHNDYILKCEKLSHSIPTGIYKGAIRALCAFFKEYITHHNLNNDSLRQTLQSPYQKSIWDFLNFSTPFELEIGFGSGRHILQKAKTNPQTLFVGIEIHTPSIEQVLRQIEILGLNNLYIVNFDARIFLELIASNVVGAIYVHFPVPWGKKPHRRVWSDRFLQESMRVLKKGGSLELRSDDEDYFNYALGISLNHSLLDLRVRKNFNHRVVSKYEQRWRKQEKNIYDLFVYALSDSEPRQEIERFCFPEVQKLKRSFDTIPLKVIQKDFFLHIDSIFQHSNRCVLKLSFGDFNQPQSKFVVIDDDGARYISADPLPTLASYQAHQELLRQIRRDN</sequence>
<dbReference type="NCBIfam" id="NF010719">
    <property type="entry name" value="PRK14121.1"/>
    <property type="match status" value="1"/>
</dbReference>
<evidence type="ECO:0000313" key="8">
    <source>
        <dbReference type="EMBL" id="RDU68837.1"/>
    </source>
</evidence>
<dbReference type="PANTHER" id="PTHR23417:SF14">
    <property type="entry name" value="PENTACOTRIPEPTIDE-REPEAT REGION OF PRORP DOMAIN-CONTAINING PROTEIN"/>
    <property type="match status" value="1"/>
</dbReference>
<organism evidence="8 9">
    <name type="scientific">Helicobacter cholecystus</name>
    <dbReference type="NCBI Taxonomy" id="45498"/>
    <lineage>
        <taxon>Bacteria</taxon>
        <taxon>Pseudomonadati</taxon>
        <taxon>Campylobacterota</taxon>
        <taxon>Epsilonproteobacteria</taxon>
        <taxon>Campylobacterales</taxon>
        <taxon>Helicobacteraceae</taxon>
        <taxon>Helicobacter</taxon>
    </lineage>
</organism>
<comment type="function">
    <text evidence="2 7">Catalyzes the formation of N(7)-methylguanine at position 46 (m7G46) in tRNA.</text>
</comment>
<proteinExistence type="inferred from homology"/>
<dbReference type="InterPro" id="IPR029063">
    <property type="entry name" value="SAM-dependent_MTases_sf"/>
</dbReference>
<dbReference type="CDD" id="cd02440">
    <property type="entry name" value="AdoMet_MTases"/>
    <property type="match status" value="1"/>
</dbReference>
<dbReference type="Proteomes" id="UP000257067">
    <property type="component" value="Unassembled WGS sequence"/>
</dbReference>
<dbReference type="EC" id="2.1.1.33" evidence="7"/>
<evidence type="ECO:0000256" key="7">
    <source>
        <dbReference type="HAMAP-Rule" id="MF_01057"/>
    </source>
</evidence>
<dbReference type="SUPFAM" id="SSF53335">
    <property type="entry name" value="S-adenosyl-L-methionine-dependent methyltransferases"/>
    <property type="match status" value="1"/>
</dbReference>
<evidence type="ECO:0000256" key="2">
    <source>
        <dbReference type="ARBA" id="ARBA00003015"/>
    </source>
</evidence>
<evidence type="ECO:0000313" key="9">
    <source>
        <dbReference type="Proteomes" id="UP000257067"/>
    </source>
</evidence>
<feature type="binding site" evidence="7">
    <location>
        <position position="126"/>
    </location>
    <ligand>
        <name>S-adenosyl-L-methionine</name>
        <dbReference type="ChEBI" id="CHEBI:59789"/>
    </ligand>
</feature>
<evidence type="ECO:0000256" key="1">
    <source>
        <dbReference type="ARBA" id="ARBA00000142"/>
    </source>
</evidence>
<dbReference type="NCBIfam" id="TIGR00091">
    <property type="entry name" value="tRNA (guanosine(46)-N7)-methyltransferase TrmB"/>
    <property type="match status" value="1"/>
</dbReference>